<comment type="caution">
    <text evidence="1">The sequence shown here is derived from an EMBL/GenBank/DDBJ whole genome shotgun (WGS) entry which is preliminary data.</text>
</comment>
<proteinExistence type="predicted"/>
<name>A0A1Q9F5H1_SYMMI</name>
<protein>
    <submittedName>
        <fullName evidence="1">Uncharacterized protein</fullName>
    </submittedName>
</protein>
<organism evidence="1 2">
    <name type="scientific">Symbiodinium microadriaticum</name>
    <name type="common">Dinoflagellate</name>
    <name type="synonym">Zooxanthella microadriatica</name>
    <dbReference type="NCBI Taxonomy" id="2951"/>
    <lineage>
        <taxon>Eukaryota</taxon>
        <taxon>Sar</taxon>
        <taxon>Alveolata</taxon>
        <taxon>Dinophyceae</taxon>
        <taxon>Suessiales</taxon>
        <taxon>Symbiodiniaceae</taxon>
        <taxon>Symbiodinium</taxon>
    </lineage>
</organism>
<dbReference type="Proteomes" id="UP000186817">
    <property type="component" value="Unassembled WGS sequence"/>
</dbReference>
<keyword evidence="2" id="KW-1185">Reference proteome</keyword>
<sequence length="362" mass="39931">MSGPSGCACFPFTSLWQLNVQFKDGQAEMSIEAAQKLGICELRDGVEWRSRRYIFGITQFRGVLYVPSSDETVLVARTAKSELSIGFWQKSCLLSFASKVKGNVCIDPALGDKMVLPYTSIKVRKQGRCDDLQYGIDVVRTSDRAMTAMKTPGALSVHIGRQGIQTCVAAAQPEPCLSSIVQALHTLTLSVDSVRHRFVWQELMEEAPEFTKMTLVNRCFRLGRVEPHPNDLTLVQCRTTGSAASARRTVGGCVWTKEDLARDPTYWEGFTPTYWEKQKTASDLVSARHEKAVPLAETDESPPRLEAPEDIGLPEDIVAASAGTPAQQMSDVSQGEVEKVEMTSREVISLFETSLPAAFNLD</sequence>
<evidence type="ECO:0000313" key="2">
    <source>
        <dbReference type="Proteomes" id="UP000186817"/>
    </source>
</evidence>
<reference evidence="1 2" key="1">
    <citation type="submission" date="2016-02" db="EMBL/GenBank/DDBJ databases">
        <title>Genome analysis of coral dinoflagellate symbionts highlights evolutionary adaptations to a symbiotic lifestyle.</title>
        <authorList>
            <person name="Aranda M."/>
            <person name="Li Y."/>
            <person name="Liew Y.J."/>
            <person name="Baumgarten S."/>
            <person name="Simakov O."/>
            <person name="Wilson M."/>
            <person name="Piel J."/>
            <person name="Ashoor H."/>
            <person name="Bougouffa S."/>
            <person name="Bajic V.B."/>
            <person name="Ryu T."/>
            <person name="Ravasi T."/>
            <person name="Bayer T."/>
            <person name="Micklem G."/>
            <person name="Kim H."/>
            <person name="Bhak J."/>
            <person name="Lajeunesse T.C."/>
            <person name="Voolstra C.R."/>
        </authorList>
    </citation>
    <scope>NUCLEOTIDE SEQUENCE [LARGE SCALE GENOMIC DNA]</scope>
    <source>
        <strain evidence="1 2">CCMP2467</strain>
    </source>
</reference>
<dbReference type="OrthoDB" id="443159at2759"/>
<evidence type="ECO:0000313" key="1">
    <source>
        <dbReference type="EMBL" id="OLQ14944.1"/>
    </source>
</evidence>
<dbReference type="EMBL" id="LSRX01000008">
    <property type="protein sequence ID" value="OLQ14944.1"/>
    <property type="molecule type" value="Genomic_DNA"/>
</dbReference>
<gene>
    <name evidence="1" type="ORF">AK812_SmicGene833</name>
</gene>
<dbReference type="AlphaFoldDB" id="A0A1Q9F5H1"/>
<accession>A0A1Q9F5H1</accession>